<keyword evidence="7" id="KW-1185">Reference proteome</keyword>
<dbReference type="Proteomes" id="UP000274131">
    <property type="component" value="Unassembled WGS sequence"/>
</dbReference>
<gene>
    <name evidence="6" type="ORF">EVEC_LOCUS1673</name>
</gene>
<keyword evidence="3" id="KW-0863">Zinc-finger</keyword>
<keyword evidence="4" id="KW-0833">Ubl conjugation pathway</keyword>
<dbReference type="GO" id="GO:0008270">
    <property type="term" value="F:zinc ion binding"/>
    <property type="evidence" value="ECO:0007669"/>
    <property type="project" value="UniProtKB-KW"/>
</dbReference>
<dbReference type="STRING" id="51028.A0A3P6HHQ9"/>
<evidence type="ECO:0000256" key="4">
    <source>
        <dbReference type="ARBA" id="ARBA00022786"/>
    </source>
</evidence>
<organism evidence="6 7">
    <name type="scientific">Enterobius vermicularis</name>
    <name type="common">Human pinworm</name>
    <dbReference type="NCBI Taxonomy" id="51028"/>
    <lineage>
        <taxon>Eukaryota</taxon>
        <taxon>Metazoa</taxon>
        <taxon>Ecdysozoa</taxon>
        <taxon>Nematoda</taxon>
        <taxon>Chromadorea</taxon>
        <taxon>Rhabditida</taxon>
        <taxon>Spirurina</taxon>
        <taxon>Oxyuridomorpha</taxon>
        <taxon>Oxyuroidea</taxon>
        <taxon>Oxyuridae</taxon>
        <taxon>Enterobius</taxon>
    </lineage>
</organism>
<dbReference type="OrthoDB" id="5794520at2759"/>
<evidence type="ECO:0000313" key="7">
    <source>
        <dbReference type="Proteomes" id="UP000274131"/>
    </source>
</evidence>
<dbReference type="AlphaFoldDB" id="A0A3P6HHQ9"/>
<proteinExistence type="predicted"/>
<evidence type="ECO:0000256" key="1">
    <source>
        <dbReference type="ARBA" id="ARBA00004906"/>
    </source>
</evidence>
<dbReference type="InterPro" id="IPR051628">
    <property type="entry name" value="LUBAC_E3_Ligases"/>
</dbReference>
<protein>
    <recommendedName>
        <fullName evidence="8">IBR domain-containing protein</fullName>
    </recommendedName>
</protein>
<dbReference type="PANTHER" id="PTHR22770:SF47">
    <property type="entry name" value="E3 UBIQUITIN-PROTEIN LIGASE RNF216"/>
    <property type="match status" value="1"/>
</dbReference>
<evidence type="ECO:0000256" key="3">
    <source>
        <dbReference type="ARBA" id="ARBA00022771"/>
    </source>
</evidence>
<keyword evidence="5" id="KW-0862">Zinc</keyword>
<evidence type="ECO:0000256" key="2">
    <source>
        <dbReference type="ARBA" id="ARBA00022723"/>
    </source>
</evidence>
<evidence type="ECO:0008006" key="8">
    <source>
        <dbReference type="Google" id="ProtNLM"/>
    </source>
</evidence>
<dbReference type="EMBL" id="UXUI01007249">
    <property type="protein sequence ID" value="VDD86530.1"/>
    <property type="molecule type" value="Genomic_DNA"/>
</dbReference>
<reference evidence="6 7" key="1">
    <citation type="submission" date="2018-10" db="EMBL/GenBank/DDBJ databases">
        <authorList>
            <consortium name="Pathogen Informatics"/>
        </authorList>
    </citation>
    <scope>NUCLEOTIDE SEQUENCE [LARGE SCALE GENOMIC DNA]</scope>
</reference>
<evidence type="ECO:0000256" key="5">
    <source>
        <dbReference type="ARBA" id="ARBA00022833"/>
    </source>
</evidence>
<sequence length="129" mass="14619">MCKRKKYYILEIKFLFKQPGINKEHLFCYKCIRGEAKEVVDGSGKLDLLGIPCMSGDSCPNVLFWNDIRKALPSTLKKRLSAMIQDANLRASGMEIESCKICGFSGIPELPKEQDQIFRCPECGAQHCR</sequence>
<evidence type="ECO:0000313" key="6">
    <source>
        <dbReference type="EMBL" id="VDD86530.1"/>
    </source>
</evidence>
<name>A0A3P6HHQ9_ENTVE</name>
<keyword evidence="2" id="KW-0479">Metal-binding</keyword>
<dbReference type="PANTHER" id="PTHR22770">
    <property type="entry name" value="UBIQUITIN CONJUGATING ENZYME 7 INTERACTING PROTEIN-RELATED"/>
    <property type="match status" value="1"/>
</dbReference>
<comment type="pathway">
    <text evidence="1">Protein modification; protein ubiquitination.</text>
</comment>
<accession>A0A3P6HHQ9</accession>